<name>R7WJJ4_9NOCA</name>
<comment type="caution">
    <text evidence="2">The sequence shown here is derived from an EMBL/GenBank/DDBJ whole genome shotgun (WGS) entry which is preliminary data.</text>
</comment>
<dbReference type="PATRIC" id="fig|1273125.3.peg.3111"/>
<feature type="region of interest" description="Disordered" evidence="1">
    <location>
        <begin position="41"/>
        <end position="64"/>
    </location>
</feature>
<reference evidence="2 3" key="1">
    <citation type="journal article" date="2013" name="Genome Announc.">
        <title>Draft Genome Sequence of Rhodococcus rhodnii Strain LMG5362, a Symbiont of Rhodnius prolixus (Hemiptera, Reduviidae, Triatominae), the Principle Vector of Trypanosoma cruzi.</title>
        <authorList>
            <person name="Pachebat J.A."/>
            <person name="van Keulen G."/>
            <person name="Whitten M.M."/>
            <person name="Girdwood S."/>
            <person name="Del Sol R."/>
            <person name="Dyson P.J."/>
            <person name="Facey P.D."/>
        </authorList>
    </citation>
    <scope>NUCLEOTIDE SEQUENCE [LARGE SCALE GENOMIC DNA]</scope>
    <source>
        <strain evidence="2 3">LMG 5362</strain>
    </source>
</reference>
<evidence type="ECO:0000313" key="2">
    <source>
        <dbReference type="EMBL" id="EOM75476.1"/>
    </source>
</evidence>
<organism evidence="2 3">
    <name type="scientific">Rhodococcus rhodnii LMG 5362</name>
    <dbReference type="NCBI Taxonomy" id="1273125"/>
    <lineage>
        <taxon>Bacteria</taxon>
        <taxon>Bacillati</taxon>
        <taxon>Actinomycetota</taxon>
        <taxon>Actinomycetes</taxon>
        <taxon>Mycobacteriales</taxon>
        <taxon>Nocardiaceae</taxon>
        <taxon>Rhodococcus</taxon>
    </lineage>
</organism>
<evidence type="ECO:0000256" key="1">
    <source>
        <dbReference type="SAM" id="MobiDB-lite"/>
    </source>
</evidence>
<accession>R7WJJ4</accession>
<keyword evidence="3" id="KW-1185">Reference proteome</keyword>
<dbReference type="EMBL" id="APMY01000095">
    <property type="protein sequence ID" value="EOM75476.1"/>
    <property type="molecule type" value="Genomic_DNA"/>
</dbReference>
<evidence type="ECO:0000313" key="3">
    <source>
        <dbReference type="Proteomes" id="UP000013525"/>
    </source>
</evidence>
<protein>
    <submittedName>
        <fullName evidence="2">Uncharacterized protein</fullName>
    </submittedName>
</protein>
<sequence>MRLGSSCRCRFDEPTYVICPVRWDASCRSAPRTAFCTPIGHPKGVQNAKRGAEPPAVTASAQER</sequence>
<dbReference type="Proteomes" id="UP000013525">
    <property type="component" value="Unassembled WGS sequence"/>
</dbReference>
<dbReference type="AlphaFoldDB" id="R7WJJ4"/>
<proteinExistence type="predicted"/>
<gene>
    <name evidence="2" type="ORF">Rrhod_3274</name>
</gene>